<sequence length="119" mass="13683">MDKDQSRNFQSPFAAKGDTRSPRFLKDPKKNDLEKPHANLNSTSGKPLKKIVAVNCYNEAALRTIETVHMVKEIPPFQVKREMNEKSNKEKKTFIDEICNEKKADTFEVNDFSKVPEPD</sequence>
<keyword evidence="3" id="KW-1185">Reference proteome</keyword>
<reference evidence="2" key="2">
    <citation type="submission" date="2023-02" db="EMBL/GenBank/DDBJ databases">
        <authorList>
            <person name="Swenson N.G."/>
            <person name="Wegrzyn J.L."/>
            <person name="Mcevoy S.L."/>
        </authorList>
    </citation>
    <scope>NUCLEOTIDE SEQUENCE</scope>
    <source>
        <strain evidence="2">91603</strain>
        <tissue evidence="2">Leaf</tissue>
    </source>
</reference>
<accession>A0AAD5IGQ1</accession>
<protein>
    <submittedName>
        <fullName evidence="2">Uncharacterized protein</fullName>
    </submittedName>
</protein>
<organism evidence="2 3">
    <name type="scientific">Acer negundo</name>
    <name type="common">Box elder</name>
    <dbReference type="NCBI Taxonomy" id="4023"/>
    <lineage>
        <taxon>Eukaryota</taxon>
        <taxon>Viridiplantae</taxon>
        <taxon>Streptophyta</taxon>
        <taxon>Embryophyta</taxon>
        <taxon>Tracheophyta</taxon>
        <taxon>Spermatophyta</taxon>
        <taxon>Magnoliopsida</taxon>
        <taxon>eudicotyledons</taxon>
        <taxon>Gunneridae</taxon>
        <taxon>Pentapetalae</taxon>
        <taxon>rosids</taxon>
        <taxon>malvids</taxon>
        <taxon>Sapindales</taxon>
        <taxon>Sapindaceae</taxon>
        <taxon>Hippocastanoideae</taxon>
        <taxon>Acereae</taxon>
        <taxon>Acer</taxon>
    </lineage>
</organism>
<evidence type="ECO:0000313" key="2">
    <source>
        <dbReference type="EMBL" id="KAI9160589.1"/>
    </source>
</evidence>
<name>A0AAD5IGQ1_ACENE</name>
<proteinExistence type="predicted"/>
<evidence type="ECO:0000313" key="3">
    <source>
        <dbReference type="Proteomes" id="UP001064489"/>
    </source>
</evidence>
<dbReference type="Proteomes" id="UP001064489">
    <property type="component" value="Chromosome 2"/>
</dbReference>
<evidence type="ECO:0000256" key="1">
    <source>
        <dbReference type="SAM" id="MobiDB-lite"/>
    </source>
</evidence>
<dbReference type="AlphaFoldDB" id="A0AAD5IGQ1"/>
<dbReference type="EMBL" id="JAJSOW010000106">
    <property type="protein sequence ID" value="KAI9160589.1"/>
    <property type="molecule type" value="Genomic_DNA"/>
</dbReference>
<comment type="caution">
    <text evidence="2">The sequence shown here is derived from an EMBL/GenBank/DDBJ whole genome shotgun (WGS) entry which is preliminary data.</text>
</comment>
<gene>
    <name evidence="2" type="ORF">LWI28_009750</name>
</gene>
<feature type="compositionally biased region" description="Basic and acidic residues" evidence="1">
    <location>
        <begin position="17"/>
        <end position="37"/>
    </location>
</feature>
<reference evidence="2" key="1">
    <citation type="journal article" date="2022" name="Plant J.">
        <title>Strategies of tolerance reflected in two North American maple genomes.</title>
        <authorList>
            <person name="McEvoy S.L."/>
            <person name="Sezen U.U."/>
            <person name="Trouern-Trend A."/>
            <person name="McMahon S.M."/>
            <person name="Schaberg P.G."/>
            <person name="Yang J."/>
            <person name="Wegrzyn J.L."/>
            <person name="Swenson N.G."/>
        </authorList>
    </citation>
    <scope>NUCLEOTIDE SEQUENCE</scope>
    <source>
        <strain evidence="2">91603</strain>
    </source>
</reference>
<feature type="region of interest" description="Disordered" evidence="1">
    <location>
        <begin position="1"/>
        <end position="45"/>
    </location>
</feature>